<keyword evidence="11" id="KW-0966">Cell projection</keyword>
<evidence type="ECO:0000256" key="4">
    <source>
        <dbReference type="ARBA" id="ARBA00011439"/>
    </source>
</evidence>
<dbReference type="Proteomes" id="UP000253831">
    <property type="component" value="Unassembled WGS sequence"/>
</dbReference>
<accession>A0A369XVW0</accession>
<dbReference type="PROSITE" id="PS51257">
    <property type="entry name" value="PROKAR_LIPOPROTEIN"/>
    <property type="match status" value="1"/>
</dbReference>
<dbReference type="HAMAP" id="MF_00415">
    <property type="entry name" value="FlgH"/>
    <property type="match status" value="1"/>
</dbReference>
<proteinExistence type="inferred from homology"/>
<evidence type="ECO:0000256" key="3">
    <source>
        <dbReference type="ARBA" id="ARBA00006929"/>
    </source>
</evidence>
<comment type="caution">
    <text evidence="11">The sequence shown here is derived from an EMBL/GenBank/DDBJ whole genome shotgun (WGS) entry which is preliminary data.</text>
</comment>
<dbReference type="PRINTS" id="PR01008">
    <property type="entry name" value="FLGLRINGFLGH"/>
</dbReference>
<dbReference type="GO" id="GO:0009427">
    <property type="term" value="C:bacterial-type flagellum basal body, distal rod, L ring"/>
    <property type="evidence" value="ECO:0007669"/>
    <property type="project" value="InterPro"/>
</dbReference>
<evidence type="ECO:0000256" key="7">
    <source>
        <dbReference type="ARBA" id="ARBA00023143"/>
    </source>
</evidence>
<evidence type="ECO:0000313" key="12">
    <source>
        <dbReference type="Proteomes" id="UP000253831"/>
    </source>
</evidence>
<keyword evidence="9" id="KW-0449">Lipoprotein</keyword>
<keyword evidence="8 9" id="KW-0998">Cell outer membrane</keyword>
<dbReference type="EMBL" id="QPGA01000007">
    <property type="protein sequence ID" value="RDE51518.1"/>
    <property type="molecule type" value="Genomic_DNA"/>
</dbReference>
<sequence length="232" mass="24368">MSTGRVKVNKTALLLLPVALLMAACTTVPPTNIHQPMTARPQYRSDALAANLAATGSIYQAGASRTLFEDRRARYVGDTITVTISENNNAATKSNTNVSKTGSISATAGPFAGSPANWFRPGELNASSSNVAAGKGDSAANNVFTGTITVTVIEVLPNGNLLVSGEKQVAIGQGQEYIRLSGIVNPYFVNAANTIPSSQIADARIEYKESGAISEAQVMGWLARFFLTVLPF</sequence>
<comment type="subcellular location">
    <subcellularLocation>
        <location evidence="9">Cell outer membrane</location>
        <topology evidence="9">Lipid-anchor</topology>
    </subcellularLocation>
    <subcellularLocation>
        <location evidence="9">Bacterial flagellum basal body</location>
    </subcellularLocation>
    <subcellularLocation>
        <location evidence="2">Membrane</location>
    </subcellularLocation>
</comment>
<evidence type="ECO:0000256" key="5">
    <source>
        <dbReference type="ARBA" id="ARBA00022729"/>
    </source>
</evidence>
<feature type="signal peptide" evidence="10">
    <location>
        <begin position="1"/>
        <end position="23"/>
    </location>
</feature>
<keyword evidence="5 9" id="KW-0732">Signal</keyword>
<gene>
    <name evidence="9" type="primary">flgH</name>
    <name evidence="11" type="ORF">DVS81_05940</name>
</gene>
<evidence type="ECO:0000256" key="6">
    <source>
        <dbReference type="ARBA" id="ARBA00023136"/>
    </source>
</evidence>
<organism evidence="11 12">
    <name type="scientific">Candidatus Accumulibacter meliphilus</name>
    <dbReference type="NCBI Taxonomy" id="2211374"/>
    <lineage>
        <taxon>Bacteria</taxon>
        <taxon>Pseudomonadati</taxon>
        <taxon>Pseudomonadota</taxon>
        <taxon>Betaproteobacteria</taxon>
        <taxon>Candidatus Accumulibacter</taxon>
    </lineage>
</organism>
<comment type="subunit">
    <text evidence="4 9">The basal body constitutes a major portion of the flagellar organelle and consists of four rings (L,P,S, and M) mounted on a central rod.</text>
</comment>
<dbReference type="AlphaFoldDB" id="A0A369XVW0"/>
<dbReference type="InterPro" id="IPR000527">
    <property type="entry name" value="Flag_Lring"/>
</dbReference>
<keyword evidence="6 9" id="KW-0472">Membrane</keyword>
<dbReference type="GO" id="GO:0071973">
    <property type="term" value="P:bacterial-type flagellum-dependent cell motility"/>
    <property type="evidence" value="ECO:0007669"/>
    <property type="project" value="InterPro"/>
</dbReference>
<comment type="function">
    <text evidence="1 9">Assembles around the rod to form the L-ring and probably protects the motor/basal body from shearing forces during rotation.</text>
</comment>
<feature type="chain" id="PRO_5017050408" description="Flagellar L-ring protein" evidence="10">
    <location>
        <begin position="24"/>
        <end position="232"/>
    </location>
</feature>
<comment type="similarity">
    <text evidence="3 9">Belongs to the FlgH family.</text>
</comment>
<evidence type="ECO:0000256" key="1">
    <source>
        <dbReference type="ARBA" id="ARBA00002591"/>
    </source>
</evidence>
<evidence type="ECO:0000256" key="8">
    <source>
        <dbReference type="ARBA" id="ARBA00023237"/>
    </source>
</evidence>
<dbReference type="PANTHER" id="PTHR34933:SF3">
    <property type="entry name" value="FLAGELLAR L-RING PROTEIN"/>
    <property type="match status" value="1"/>
</dbReference>
<protein>
    <recommendedName>
        <fullName evidence="9">Flagellar L-ring protein</fullName>
    </recommendedName>
    <alternativeName>
        <fullName evidence="9">Basal body L-ring protein</fullName>
    </alternativeName>
</protein>
<keyword evidence="11" id="KW-0282">Flagellum</keyword>
<dbReference type="GO" id="GO:0009279">
    <property type="term" value="C:cell outer membrane"/>
    <property type="evidence" value="ECO:0007669"/>
    <property type="project" value="UniProtKB-SubCell"/>
</dbReference>
<name>A0A369XVW0_9PROT</name>
<dbReference type="GO" id="GO:0003774">
    <property type="term" value="F:cytoskeletal motor activity"/>
    <property type="evidence" value="ECO:0007669"/>
    <property type="project" value="InterPro"/>
</dbReference>
<keyword evidence="7 9" id="KW-0975">Bacterial flagellum</keyword>
<evidence type="ECO:0000313" key="11">
    <source>
        <dbReference type="EMBL" id="RDE51518.1"/>
    </source>
</evidence>
<evidence type="ECO:0000256" key="10">
    <source>
        <dbReference type="SAM" id="SignalP"/>
    </source>
</evidence>
<keyword evidence="11" id="KW-0969">Cilium</keyword>
<reference evidence="11 12" key="1">
    <citation type="submission" date="2018-05" db="EMBL/GenBank/DDBJ databases">
        <title>Integrated omic analyses show evidence that a Ca. Accumulibacter phosphatis strain performs denitrification under micro-aerobic conditions.</title>
        <authorList>
            <person name="Camejo P.Y."/>
            <person name="Katherine M.D."/>
            <person name="Daniel N.R."/>
        </authorList>
    </citation>
    <scope>NUCLEOTIDE SEQUENCE [LARGE SCALE GENOMIC DNA]</scope>
    <source>
        <strain evidence="11">UW-LDO-IC</strain>
    </source>
</reference>
<dbReference type="Pfam" id="PF02107">
    <property type="entry name" value="FlgH"/>
    <property type="match status" value="1"/>
</dbReference>
<dbReference type="PANTHER" id="PTHR34933">
    <property type="entry name" value="FLAGELLAR L-RING PROTEIN"/>
    <property type="match status" value="1"/>
</dbReference>
<evidence type="ECO:0000256" key="9">
    <source>
        <dbReference type="HAMAP-Rule" id="MF_00415"/>
    </source>
</evidence>
<evidence type="ECO:0000256" key="2">
    <source>
        <dbReference type="ARBA" id="ARBA00004370"/>
    </source>
</evidence>